<evidence type="ECO:0000256" key="4">
    <source>
        <dbReference type="ARBA" id="ARBA00022989"/>
    </source>
</evidence>
<protein>
    <submittedName>
        <fullName evidence="8">Uncharacterized protein</fullName>
    </submittedName>
</protein>
<gene>
    <name evidence="8" type="ORF">MOPEL_060_00240</name>
</gene>
<dbReference type="PANTHER" id="PTHR30250">
    <property type="entry name" value="PST FAMILY PREDICTED COLANIC ACID TRANSPORTER"/>
    <property type="match status" value="1"/>
</dbReference>
<proteinExistence type="predicted"/>
<keyword evidence="2" id="KW-1003">Cell membrane</keyword>
<comment type="caution">
    <text evidence="8">The sequence shown here is derived from an EMBL/GenBank/DDBJ whole genome shotgun (WGS) entry which is preliminary data.</text>
</comment>
<dbReference type="PANTHER" id="PTHR30250:SF11">
    <property type="entry name" value="O-ANTIGEN TRANSPORTER-RELATED"/>
    <property type="match status" value="1"/>
</dbReference>
<reference evidence="8 9" key="1">
    <citation type="submission" date="2012-02" db="EMBL/GenBank/DDBJ databases">
        <title>Whole genome shotgun sequence of Mobilicoccus pelagius NBRC 104925.</title>
        <authorList>
            <person name="Yoshida Y."/>
            <person name="Hosoyama A."/>
            <person name="Tsuchikane K."/>
            <person name="Katsumata H."/>
            <person name="Yamazaki S."/>
            <person name="Fujita N."/>
        </authorList>
    </citation>
    <scope>NUCLEOTIDE SEQUENCE [LARGE SCALE GENOMIC DNA]</scope>
    <source>
        <strain evidence="8 9">NBRC 104925</strain>
    </source>
</reference>
<feature type="transmembrane region" description="Helical" evidence="7">
    <location>
        <begin position="144"/>
        <end position="161"/>
    </location>
</feature>
<feature type="region of interest" description="Disordered" evidence="6">
    <location>
        <begin position="1"/>
        <end position="28"/>
    </location>
</feature>
<feature type="transmembrane region" description="Helical" evidence="7">
    <location>
        <begin position="234"/>
        <end position="255"/>
    </location>
</feature>
<feature type="transmembrane region" description="Helical" evidence="7">
    <location>
        <begin position="351"/>
        <end position="373"/>
    </location>
</feature>
<dbReference type="EMBL" id="BAFE01000043">
    <property type="protein sequence ID" value="GAB48108.1"/>
    <property type="molecule type" value="Genomic_DNA"/>
</dbReference>
<organism evidence="8 9">
    <name type="scientific">Mobilicoccus pelagius NBRC 104925</name>
    <dbReference type="NCBI Taxonomy" id="1089455"/>
    <lineage>
        <taxon>Bacteria</taxon>
        <taxon>Bacillati</taxon>
        <taxon>Actinomycetota</taxon>
        <taxon>Actinomycetes</taxon>
        <taxon>Micrococcales</taxon>
        <taxon>Dermatophilaceae</taxon>
        <taxon>Mobilicoccus</taxon>
    </lineage>
</organism>
<dbReference type="Proteomes" id="UP000004367">
    <property type="component" value="Unassembled WGS sequence"/>
</dbReference>
<dbReference type="STRING" id="1089455.MOPEL_060_00240"/>
<dbReference type="eggNOG" id="COG2244">
    <property type="taxonomic scope" value="Bacteria"/>
</dbReference>
<feature type="transmembrane region" description="Helical" evidence="7">
    <location>
        <begin position="38"/>
        <end position="59"/>
    </location>
</feature>
<evidence type="ECO:0000256" key="5">
    <source>
        <dbReference type="ARBA" id="ARBA00023136"/>
    </source>
</evidence>
<evidence type="ECO:0000256" key="1">
    <source>
        <dbReference type="ARBA" id="ARBA00004651"/>
    </source>
</evidence>
<sequence length="501" mass="53194">MTADAGLPPEDATPPAPGGDADGTGSGRGGQSDLFGRGMLYVLVWSSQTVVATVVSPILARLLLPAEFGSLAAAIALFQLLSLFAVFGLDQALEMQRVEDRDDDTRARGLLAAGIVYSSLVTAVAALTSQWWAPALGFPDGHGIVLVTLLWTAPGAAVLMMQSLLQAEDRLGAFSVVSLLATVGGQVFGMALLLLADRTAIVYAWGGVVGQVLAFACGLWWTRPRWAGIWDAPLVRRAVALGVPLVFASLSQFVLSAGDRFIIQRRLGESETARYQVAFTVGNVMSLLLMFLNRAWLPRLKSIEDPEERWQVIGTSRDGLYWLLGLSMLGITVAAPTLLRIFAPASYHLEPLVTVVFLVALGALPTAAGGATGRMLVTMRHSRPLALSALAAVIVKLVVTFALIDTLGLDGAALGTLVGLMAQALVLRVAVTRHHPFRRSSWTSLVVVGACVALAAGSLWLPQTSAWNVARFAFATICTIPFFLALRALQQGREPLHRAAA</sequence>
<feature type="transmembrane region" description="Helical" evidence="7">
    <location>
        <begin position="275"/>
        <end position="292"/>
    </location>
</feature>
<dbReference type="InterPro" id="IPR050833">
    <property type="entry name" value="Poly_Biosynth_Transport"/>
</dbReference>
<feature type="transmembrane region" description="Helical" evidence="7">
    <location>
        <begin position="410"/>
        <end position="430"/>
    </location>
</feature>
<feature type="transmembrane region" description="Helical" evidence="7">
    <location>
        <begin position="442"/>
        <end position="463"/>
    </location>
</feature>
<evidence type="ECO:0000313" key="9">
    <source>
        <dbReference type="Proteomes" id="UP000004367"/>
    </source>
</evidence>
<feature type="transmembrane region" description="Helical" evidence="7">
    <location>
        <begin position="110"/>
        <end position="132"/>
    </location>
</feature>
<feature type="transmembrane region" description="Helical" evidence="7">
    <location>
        <begin position="385"/>
        <end position="404"/>
    </location>
</feature>
<evidence type="ECO:0000313" key="8">
    <source>
        <dbReference type="EMBL" id="GAB48108.1"/>
    </source>
</evidence>
<keyword evidence="5 7" id="KW-0472">Membrane</keyword>
<dbReference type="GO" id="GO:0005886">
    <property type="term" value="C:plasma membrane"/>
    <property type="evidence" value="ECO:0007669"/>
    <property type="project" value="UniProtKB-SubCell"/>
</dbReference>
<keyword evidence="3 7" id="KW-0812">Transmembrane</keyword>
<keyword evidence="4 7" id="KW-1133">Transmembrane helix</keyword>
<feature type="compositionally biased region" description="Low complexity" evidence="6">
    <location>
        <begin position="1"/>
        <end position="10"/>
    </location>
</feature>
<name>H5UQV0_9MICO</name>
<dbReference type="AlphaFoldDB" id="H5UQV0"/>
<evidence type="ECO:0000256" key="2">
    <source>
        <dbReference type="ARBA" id="ARBA00022475"/>
    </source>
</evidence>
<dbReference type="Pfam" id="PF13440">
    <property type="entry name" value="Polysacc_synt_3"/>
    <property type="match status" value="1"/>
</dbReference>
<accession>H5UQV0</accession>
<evidence type="ECO:0000256" key="7">
    <source>
        <dbReference type="SAM" id="Phobius"/>
    </source>
</evidence>
<comment type="subcellular location">
    <subcellularLocation>
        <location evidence="1">Cell membrane</location>
        <topology evidence="1">Multi-pass membrane protein</topology>
    </subcellularLocation>
</comment>
<evidence type="ECO:0000256" key="6">
    <source>
        <dbReference type="SAM" id="MobiDB-lite"/>
    </source>
</evidence>
<dbReference type="RefSeq" id="WP_009482006.1">
    <property type="nucleotide sequence ID" value="NZ_BAFE01000043.1"/>
</dbReference>
<feature type="transmembrane region" description="Helical" evidence="7">
    <location>
        <begin position="173"/>
        <end position="196"/>
    </location>
</feature>
<feature type="transmembrane region" description="Helical" evidence="7">
    <location>
        <begin position="71"/>
        <end position="89"/>
    </location>
</feature>
<feature type="transmembrane region" description="Helical" evidence="7">
    <location>
        <begin position="202"/>
        <end position="222"/>
    </location>
</feature>
<evidence type="ECO:0000256" key="3">
    <source>
        <dbReference type="ARBA" id="ARBA00022692"/>
    </source>
</evidence>
<feature type="transmembrane region" description="Helical" evidence="7">
    <location>
        <begin position="319"/>
        <end position="339"/>
    </location>
</feature>
<keyword evidence="9" id="KW-1185">Reference proteome</keyword>
<feature type="transmembrane region" description="Helical" evidence="7">
    <location>
        <begin position="469"/>
        <end position="489"/>
    </location>
</feature>